<dbReference type="Proteomes" id="UP000243084">
    <property type="component" value="Unassembled WGS sequence"/>
</dbReference>
<keyword evidence="2" id="KW-1185">Reference proteome</keyword>
<protein>
    <recommendedName>
        <fullName evidence="3">Pilus assembly protein</fullName>
    </recommendedName>
</protein>
<sequence>MAVKRMRALDLDYRRPLASPAGWALLAAGVLLLGLLSVLRQQVAGAVAAAEADLQRSERILPGVSAVPVSAAESRAQRAALAEMQRLSEQLSLPWDRLFANLEAIADADIALLSLAPDARKQQLRISAEARNLPAMLAFHRRLEHSGDLRDVALVNHEIVDEVPERPVRFNLTATWVIRDAHP</sequence>
<dbReference type="Pfam" id="PF05137">
    <property type="entry name" value="PilN"/>
    <property type="match status" value="1"/>
</dbReference>
<accession>A0A1I5Q4C0</accession>
<name>A0A1I5Q4C0_9GAMM</name>
<evidence type="ECO:0000313" key="2">
    <source>
        <dbReference type="Proteomes" id="UP000243084"/>
    </source>
</evidence>
<organism evidence="1 2">
    <name type="scientific">Geopseudomonas sagittaria</name>
    <dbReference type="NCBI Taxonomy" id="1135990"/>
    <lineage>
        <taxon>Bacteria</taxon>
        <taxon>Pseudomonadati</taxon>
        <taxon>Pseudomonadota</taxon>
        <taxon>Gammaproteobacteria</taxon>
        <taxon>Pseudomonadales</taxon>
        <taxon>Pseudomonadaceae</taxon>
        <taxon>Geopseudomonas</taxon>
    </lineage>
</organism>
<dbReference type="InterPro" id="IPR007813">
    <property type="entry name" value="PilN"/>
</dbReference>
<proteinExistence type="predicted"/>
<evidence type="ECO:0008006" key="3">
    <source>
        <dbReference type="Google" id="ProtNLM"/>
    </source>
</evidence>
<dbReference type="EMBL" id="FOXM01000002">
    <property type="protein sequence ID" value="SFP41039.1"/>
    <property type="molecule type" value="Genomic_DNA"/>
</dbReference>
<evidence type="ECO:0000313" key="1">
    <source>
        <dbReference type="EMBL" id="SFP41039.1"/>
    </source>
</evidence>
<gene>
    <name evidence="1" type="ORF">SAMN05216229_102181</name>
</gene>
<dbReference type="AlphaFoldDB" id="A0A1I5Q4C0"/>
<reference evidence="2" key="1">
    <citation type="submission" date="2016-10" db="EMBL/GenBank/DDBJ databases">
        <authorList>
            <person name="Varghese N."/>
            <person name="Submissions S."/>
        </authorList>
    </citation>
    <scope>NUCLEOTIDE SEQUENCE [LARGE SCALE GENOMIC DNA]</scope>
    <source>
        <strain evidence="2">JCM 18195</strain>
    </source>
</reference>